<dbReference type="Proteomes" id="UP000006960">
    <property type="component" value="Unassembled WGS sequence"/>
</dbReference>
<dbReference type="EMBL" id="AHEU01000059">
    <property type="protein sequence ID" value="EJR24563.1"/>
    <property type="molecule type" value="Genomic_DNA"/>
</dbReference>
<sequence>MSEKVYSIASPSICTKEKSHVVVVGSGPDKNEKVYSFSITPANTENKNDVDYPICIAPYARYKAVKEDNAGVTATKVRAKGILTDVVENALRQIEVEAYISNTTDFDLNRNINVANIEMQHSQRMDSISVQLISAEESTQHRRIFDINHIEGVESEKPSEIEAMVRASDVTNLITNEYEVAPIIQQDLLKGKLREFAAGVEVLPEWVNVARIVYGEGFYNDLMADRVTTDYEAVSLHNETSEIVTRELKATHAEVTLSTAVSNILPVSIVENETGDVQQKEILLHAPAQFEFGTKEREVKGIIEEFDLFNGMGIPVYLPDYDLFARMQRDIETSIATQYESNRLEEIESVNLLPYENIESAYLIRDINVEQINLDHSIRTKELAADVIASNEVNKKMNVFGSERNESASFTRTKEQYANTDATHTFERIVKTLDSVYADRQEFANKENVFTAAIESGQEGKNASRVLSVKDISVTDDANKSQNIFVIQTVVTEEAERLHEVNAGIAEADYSHRIVKELQGVSPDVTFAEAKNELQATVVELDHADKEDTAVLTHVDEISSFGLKERLIITHVDTDEVSNKTEKELQATIEEFDLFEGLGIPVYLPEFDLFGRVQKELETRIALLNDSSKSLNVMQMKLDQTIESEKAMKEHTTAVIEVVAADIVPVTLDAEHITLDISYKQATQQALITEQESFDFIREFDGGIISDITPADKEVITTDTNVIETVDAARESERYAIVREHELLERQASVEAVTNELDTFDREHTVEIITEDYGRFERTPERESVLEDNELFKLERVLDTEKPDELIVIEKENDDPKLWLRHSRQSWWTNSNWKKTR</sequence>
<reference evidence="1 2" key="1">
    <citation type="submission" date="2012-04" db="EMBL/GenBank/DDBJ databases">
        <title>The Genome Sequence of Bacillus cereus VD048.</title>
        <authorList>
            <consortium name="The Broad Institute Genome Sequencing Platform"/>
            <consortium name="The Broad Institute Genome Sequencing Center for Infectious Disease"/>
            <person name="Feldgarden M."/>
            <person name="Van der Auwera G.A."/>
            <person name="Mahillon J."/>
            <person name="Duprez V."/>
            <person name="Timmery S."/>
            <person name="Mattelet C."/>
            <person name="Dierick K."/>
            <person name="Sun M."/>
            <person name="Yu Z."/>
            <person name="Zhu L."/>
            <person name="Hu X."/>
            <person name="Shank E.B."/>
            <person name="Swiecicka I."/>
            <person name="Hansen B.M."/>
            <person name="Andrup L."/>
            <person name="Young S.K."/>
            <person name="Zeng Q."/>
            <person name="Gargeya S."/>
            <person name="Fitzgerald M."/>
            <person name="Haas B."/>
            <person name="Abouelleil A."/>
            <person name="Alvarado L."/>
            <person name="Arachchi H.M."/>
            <person name="Berlin A."/>
            <person name="Chapman S.B."/>
            <person name="Goldberg J."/>
            <person name="Griggs A."/>
            <person name="Gujja S."/>
            <person name="Hansen M."/>
            <person name="Howarth C."/>
            <person name="Imamovic A."/>
            <person name="Larimer J."/>
            <person name="McCowen C."/>
            <person name="Montmayeur A."/>
            <person name="Murphy C."/>
            <person name="Neiman D."/>
            <person name="Pearson M."/>
            <person name="Priest M."/>
            <person name="Roberts A."/>
            <person name="Saif S."/>
            <person name="Shea T."/>
            <person name="Sisk P."/>
            <person name="Sykes S."/>
            <person name="Wortman J."/>
            <person name="Nusbaum C."/>
            <person name="Birren B."/>
        </authorList>
    </citation>
    <scope>NUCLEOTIDE SEQUENCE [LARGE SCALE GENOMIC DNA]</scope>
    <source>
        <strain evidence="1 2">VD048</strain>
    </source>
</reference>
<gene>
    <name evidence="1" type="ORF">IIG_05894</name>
</gene>
<accession>J8H9X5</accession>
<dbReference type="RefSeq" id="WP_002167165.1">
    <property type="nucleotide sequence ID" value="NZ_JH792318.1"/>
</dbReference>
<name>J8H9X5_BACCE</name>
<dbReference type="AlphaFoldDB" id="J8H9X5"/>
<proteinExistence type="predicted"/>
<comment type="caution">
    <text evidence="1">The sequence shown here is derived from an EMBL/GenBank/DDBJ whole genome shotgun (WGS) entry which is preliminary data.</text>
</comment>
<dbReference type="PATRIC" id="fig|1053226.3.peg.6005"/>
<protein>
    <submittedName>
        <fullName evidence="1">Uncharacterized protein</fullName>
    </submittedName>
</protein>
<dbReference type="HOGENOM" id="CLU_339405_0_0_9"/>
<evidence type="ECO:0000313" key="2">
    <source>
        <dbReference type="Proteomes" id="UP000006960"/>
    </source>
</evidence>
<evidence type="ECO:0000313" key="1">
    <source>
        <dbReference type="EMBL" id="EJR24563.1"/>
    </source>
</evidence>
<organism evidence="1 2">
    <name type="scientific">Bacillus cereus VD048</name>
    <dbReference type="NCBI Taxonomy" id="1053226"/>
    <lineage>
        <taxon>Bacteria</taxon>
        <taxon>Bacillati</taxon>
        <taxon>Bacillota</taxon>
        <taxon>Bacilli</taxon>
        <taxon>Bacillales</taxon>
        <taxon>Bacillaceae</taxon>
        <taxon>Bacillus</taxon>
        <taxon>Bacillus cereus group</taxon>
    </lineage>
</organism>